<dbReference type="EMBL" id="JNVN01000082">
    <property type="protein sequence ID" value="KHJ36291.1"/>
    <property type="molecule type" value="Genomic_DNA"/>
</dbReference>
<name>A0A0B1PHN7_UNCNE</name>
<dbReference type="Proteomes" id="UP000030854">
    <property type="component" value="Unassembled WGS sequence"/>
</dbReference>
<comment type="caution">
    <text evidence="2">The sequence shown here is derived from an EMBL/GenBank/DDBJ whole genome shotgun (WGS) entry which is preliminary data.</text>
</comment>
<evidence type="ECO:0000313" key="3">
    <source>
        <dbReference type="Proteomes" id="UP000030854"/>
    </source>
</evidence>
<feature type="chain" id="PRO_5002080728" evidence="1">
    <location>
        <begin position="23"/>
        <end position="256"/>
    </location>
</feature>
<dbReference type="HOGENOM" id="CLU_084275_0_0_1"/>
<accession>A0A0B1PHN7</accession>
<protein>
    <submittedName>
        <fullName evidence="2">Putative celp0028 effector like protein</fullName>
    </submittedName>
</protein>
<feature type="signal peptide" evidence="1">
    <location>
        <begin position="1"/>
        <end position="22"/>
    </location>
</feature>
<dbReference type="AlphaFoldDB" id="A0A0B1PHN7"/>
<gene>
    <name evidence="2" type="ORF">EV44_g0564</name>
</gene>
<proteinExistence type="predicted"/>
<dbReference type="OMA" id="YPLKRCV"/>
<reference evidence="2 3" key="1">
    <citation type="journal article" date="2014" name="BMC Genomics">
        <title>Adaptive genomic structural variation in the grape powdery mildew pathogen, Erysiphe necator.</title>
        <authorList>
            <person name="Jones L."/>
            <person name="Riaz S."/>
            <person name="Morales-Cruz A."/>
            <person name="Amrine K.C."/>
            <person name="McGuire B."/>
            <person name="Gubler W.D."/>
            <person name="Walker M.A."/>
            <person name="Cantu D."/>
        </authorList>
    </citation>
    <scope>NUCLEOTIDE SEQUENCE [LARGE SCALE GENOMIC DNA]</scope>
    <source>
        <strain evidence="3">c</strain>
    </source>
</reference>
<sequence>MYTTLNLVIQTCIIAFGTLAAATPATNNDHSLRLPRTLNADEMIHFDSKGHVEVVPRSDYLNYTGGVPIARPEQLYANFTVDVEEETNTEHKIEKRCKKQTVFTMKPAQTYVNWDVPMSGVVLAPPNSPASVSINEGFHIQNSLSSPPSLAINQIKQFMKLTFGISYSKSWTSSYKTGYTFSVPAGKFGVVVINPLTTRHSGYVDMGCIGQAKRTEFFGESYQPKAYSNMEWVEGLIGLCVGDTYPLHKCFGEGTL</sequence>
<keyword evidence="1" id="KW-0732">Signal</keyword>
<evidence type="ECO:0000313" key="2">
    <source>
        <dbReference type="EMBL" id="KHJ36291.1"/>
    </source>
</evidence>
<organism evidence="2 3">
    <name type="scientific">Uncinula necator</name>
    <name type="common">Grape powdery mildew</name>
    <dbReference type="NCBI Taxonomy" id="52586"/>
    <lineage>
        <taxon>Eukaryota</taxon>
        <taxon>Fungi</taxon>
        <taxon>Dikarya</taxon>
        <taxon>Ascomycota</taxon>
        <taxon>Pezizomycotina</taxon>
        <taxon>Leotiomycetes</taxon>
        <taxon>Erysiphales</taxon>
        <taxon>Erysiphaceae</taxon>
        <taxon>Erysiphe</taxon>
    </lineage>
</organism>
<evidence type="ECO:0000256" key="1">
    <source>
        <dbReference type="SAM" id="SignalP"/>
    </source>
</evidence>
<keyword evidence="3" id="KW-1185">Reference proteome</keyword>